<evidence type="ECO:0000256" key="2">
    <source>
        <dbReference type="ARBA" id="ARBA00007069"/>
    </source>
</evidence>
<keyword evidence="4" id="KW-1003">Cell membrane</keyword>
<sequence length="323" mass="34237">MSALSQIPSRASSPGPQAGPEAGSAVRAGRGGGPGGGPARARRFPRPDFWSGAGLPGLVFVVAAFVVPMAVVVVKSLTDPSPANYSAIFTSPLYQRSVVDTLQMALVVTVLCLLIGYPYAYAMARSGTAMRTFLMVALMLAFWTSLLVRTYAWQIVLNDTGLVNTALRDWLGLTSAPIHMIRTPFAVYVGMVHILLPYAVLALFAQLRSIDPDVERAAQVMGARPWRVFARVTLPLSLPGAVAGGVLVFVLALGFYITPQLLGGARQVYVGQAIMQQIEQFLKPGVGAAMAVLLFVAVLAVLGLAARFVGLGRILGVGMGRRR</sequence>
<organism evidence="11 12">
    <name type="scientific">Microbispora cellulosiformans</name>
    <dbReference type="NCBI Taxonomy" id="2614688"/>
    <lineage>
        <taxon>Bacteria</taxon>
        <taxon>Bacillati</taxon>
        <taxon>Actinomycetota</taxon>
        <taxon>Actinomycetes</taxon>
        <taxon>Streptosporangiales</taxon>
        <taxon>Streptosporangiaceae</taxon>
        <taxon>Microbispora</taxon>
    </lineage>
</organism>
<reference evidence="11 12" key="1">
    <citation type="submission" date="2019-09" db="EMBL/GenBank/DDBJ databases">
        <title>Screening of Novel Bioactive Compounds from Soil-Associated.</title>
        <authorList>
            <person name="Gong X."/>
        </authorList>
    </citation>
    <scope>NUCLEOTIDE SEQUENCE [LARGE SCALE GENOMIC DNA]</scope>
    <source>
        <strain evidence="11 12">Gxj-6</strain>
    </source>
</reference>
<dbReference type="PANTHER" id="PTHR42929">
    <property type="entry name" value="INNER MEMBRANE ABC TRANSPORTER PERMEASE PROTEIN YDCU-RELATED-RELATED"/>
    <property type="match status" value="1"/>
</dbReference>
<protein>
    <submittedName>
        <fullName evidence="11">ABC transporter permease</fullName>
    </submittedName>
</protein>
<proteinExistence type="inferred from homology"/>
<dbReference type="CDD" id="cd06261">
    <property type="entry name" value="TM_PBP2"/>
    <property type="match status" value="1"/>
</dbReference>
<feature type="compositionally biased region" description="Gly residues" evidence="9">
    <location>
        <begin position="29"/>
        <end position="38"/>
    </location>
</feature>
<comment type="caution">
    <text evidence="11">The sequence shown here is derived from an EMBL/GenBank/DDBJ whole genome shotgun (WGS) entry which is preliminary data.</text>
</comment>
<feature type="domain" description="ABC transmembrane type-1" evidence="10">
    <location>
        <begin position="98"/>
        <end position="305"/>
    </location>
</feature>
<comment type="subcellular location">
    <subcellularLocation>
        <location evidence="1 8">Cell membrane</location>
        <topology evidence="1 8">Multi-pass membrane protein</topology>
    </subcellularLocation>
</comment>
<keyword evidence="7 8" id="KW-0472">Membrane</keyword>
<dbReference type="Proteomes" id="UP000327011">
    <property type="component" value="Unassembled WGS sequence"/>
</dbReference>
<feature type="transmembrane region" description="Helical" evidence="8">
    <location>
        <begin position="228"/>
        <end position="257"/>
    </location>
</feature>
<evidence type="ECO:0000256" key="4">
    <source>
        <dbReference type="ARBA" id="ARBA00022475"/>
    </source>
</evidence>
<accession>A0A5J5K5A2</accession>
<gene>
    <name evidence="11" type="ORF">F5972_15250</name>
</gene>
<feature type="transmembrane region" description="Helical" evidence="8">
    <location>
        <begin position="49"/>
        <end position="74"/>
    </location>
</feature>
<keyword evidence="12" id="KW-1185">Reference proteome</keyword>
<name>A0A5J5K5A2_9ACTN</name>
<evidence type="ECO:0000256" key="9">
    <source>
        <dbReference type="SAM" id="MobiDB-lite"/>
    </source>
</evidence>
<dbReference type="Gene3D" id="1.10.3720.10">
    <property type="entry name" value="MetI-like"/>
    <property type="match status" value="1"/>
</dbReference>
<comment type="similarity">
    <text evidence="2">Belongs to the binding-protein-dependent transport system permease family. CysTW subfamily.</text>
</comment>
<evidence type="ECO:0000256" key="1">
    <source>
        <dbReference type="ARBA" id="ARBA00004651"/>
    </source>
</evidence>
<feature type="transmembrane region" description="Helical" evidence="8">
    <location>
        <begin position="133"/>
        <end position="152"/>
    </location>
</feature>
<feature type="compositionally biased region" description="Polar residues" evidence="9">
    <location>
        <begin position="1"/>
        <end position="15"/>
    </location>
</feature>
<keyword evidence="5 8" id="KW-0812">Transmembrane</keyword>
<dbReference type="AlphaFoldDB" id="A0A5J5K5A2"/>
<evidence type="ECO:0000256" key="6">
    <source>
        <dbReference type="ARBA" id="ARBA00022989"/>
    </source>
</evidence>
<evidence type="ECO:0000256" key="7">
    <source>
        <dbReference type="ARBA" id="ARBA00023136"/>
    </source>
</evidence>
<feature type="transmembrane region" description="Helical" evidence="8">
    <location>
        <begin position="185"/>
        <end position="207"/>
    </location>
</feature>
<evidence type="ECO:0000256" key="3">
    <source>
        <dbReference type="ARBA" id="ARBA00022448"/>
    </source>
</evidence>
<dbReference type="PROSITE" id="PS50928">
    <property type="entry name" value="ABC_TM1"/>
    <property type="match status" value="1"/>
</dbReference>
<evidence type="ECO:0000313" key="12">
    <source>
        <dbReference type="Proteomes" id="UP000327011"/>
    </source>
</evidence>
<feature type="transmembrane region" description="Helical" evidence="8">
    <location>
        <begin position="288"/>
        <end position="315"/>
    </location>
</feature>
<dbReference type="EMBL" id="VYTZ01000005">
    <property type="protein sequence ID" value="KAA9378240.1"/>
    <property type="molecule type" value="Genomic_DNA"/>
</dbReference>
<evidence type="ECO:0000259" key="10">
    <source>
        <dbReference type="PROSITE" id="PS50928"/>
    </source>
</evidence>
<feature type="transmembrane region" description="Helical" evidence="8">
    <location>
        <begin position="102"/>
        <end position="121"/>
    </location>
</feature>
<keyword evidence="6 8" id="KW-1133">Transmembrane helix</keyword>
<dbReference type="PANTHER" id="PTHR42929:SF5">
    <property type="entry name" value="ABC TRANSPORTER PERMEASE PROTEIN"/>
    <property type="match status" value="1"/>
</dbReference>
<dbReference type="SUPFAM" id="SSF161098">
    <property type="entry name" value="MetI-like"/>
    <property type="match status" value="1"/>
</dbReference>
<evidence type="ECO:0000256" key="8">
    <source>
        <dbReference type="RuleBase" id="RU363032"/>
    </source>
</evidence>
<evidence type="ECO:0000256" key="5">
    <source>
        <dbReference type="ARBA" id="ARBA00022692"/>
    </source>
</evidence>
<dbReference type="GO" id="GO:0055085">
    <property type="term" value="P:transmembrane transport"/>
    <property type="evidence" value="ECO:0007669"/>
    <property type="project" value="InterPro"/>
</dbReference>
<evidence type="ECO:0000313" key="11">
    <source>
        <dbReference type="EMBL" id="KAA9378240.1"/>
    </source>
</evidence>
<feature type="region of interest" description="Disordered" evidence="9">
    <location>
        <begin position="1"/>
        <end position="41"/>
    </location>
</feature>
<dbReference type="GO" id="GO:0005886">
    <property type="term" value="C:plasma membrane"/>
    <property type="evidence" value="ECO:0007669"/>
    <property type="project" value="UniProtKB-SubCell"/>
</dbReference>
<dbReference type="InterPro" id="IPR035906">
    <property type="entry name" value="MetI-like_sf"/>
</dbReference>
<dbReference type="RefSeq" id="WP_150934152.1">
    <property type="nucleotide sequence ID" value="NZ_VYTZ01000005.1"/>
</dbReference>
<keyword evidence="3 8" id="KW-0813">Transport</keyword>
<dbReference type="InterPro" id="IPR000515">
    <property type="entry name" value="MetI-like"/>
</dbReference>
<dbReference type="Pfam" id="PF00528">
    <property type="entry name" value="BPD_transp_1"/>
    <property type="match status" value="1"/>
</dbReference>